<dbReference type="HOGENOM" id="CLU_070076_0_0_6"/>
<organism evidence="3 4">
    <name type="scientific">Marinomonas posidonica (strain CECT 7376 / NCIMB 14433 / IVIA-Po-181)</name>
    <dbReference type="NCBI Taxonomy" id="491952"/>
    <lineage>
        <taxon>Bacteria</taxon>
        <taxon>Pseudomonadati</taxon>
        <taxon>Pseudomonadota</taxon>
        <taxon>Gammaproteobacteria</taxon>
        <taxon>Oceanospirillales</taxon>
        <taxon>Oceanospirillaceae</taxon>
        <taxon>Marinomonas</taxon>
    </lineage>
</organism>
<dbReference type="RefSeq" id="WP_013796752.1">
    <property type="nucleotide sequence ID" value="NC_015559.1"/>
</dbReference>
<dbReference type="EMBL" id="CP002771">
    <property type="protein sequence ID" value="AEF55277.1"/>
    <property type="molecule type" value="Genomic_DNA"/>
</dbReference>
<reference evidence="3 4" key="1">
    <citation type="journal article" date="2012" name="Stand. Genomic Sci.">
        <title>Complete genome sequence of Marinomonas posidonica type strain (IVIA-Po-181(T)).</title>
        <authorList>
            <person name="Lucas-Elio P."/>
            <person name="Goodwin L."/>
            <person name="Woyke T."/>
            <person name="Pitluck S."/>
            <person name="Nolan M."/>
            <person name="Kyrpides N.C."/>
            <person name="Detter J.C."/>
            <person name="Copeland A."/>
            <person name="Lu M."/>
            <person name="Bruce D."/>
            <person name="Detter C."/>
            <person name="Tapia R."/>
            <person name="Han S."/>
            <person name="Land M.L."/>
            <person name="Ivanova N."/>
            <person name="Mikhailova N."/>
            <person name="Johnston A.W."/>
            <person name="Sanchez-Amat A."/>
        </authorList>
    </citation>
    <scope>NUCLEOTIDE SEQUENCE [LARGE SCALE GENOMIC DNA]</scope>
    <source>
        <strain evidence="4">CECT 7376 / NCIMB 14433 / IVIA-Po-181</strain>
    </source>
</reference>
<dbReference type="InterPro" id="IPR001789">
    <property type="entry name" value="Sig_transdc_resp-reg_receiver"/>
</dbReference>
<dbReference type="Proteomes" id="UP000009230">
    <property type="component" value="Chromosome"/>
</dbReference>
<accession>F6CUV1</accession>
<dbReference type="OrthoDB" id="5697380at2"/>
<feature type="modified residue" description="4-aspartylphosphate" evidence="1">
    <location>
        <position position="106"/>
    </location>
</feature>
<dbReference type="STRING" id="491952.Mar181_2241"/>
<gene>
    <name evidence="3" type="ordered locus">Mar181_2241</name>
</gene>
<evidence type="ECO:0000313" key="3">
    <source>
        <dbReference type="EMBL" id="AEF55277.1"/>
    </source>
</evidence>
<dbReference type="GO" id="GO:0000160">
    <property type="term" value="P:phosphorelay signal transduction system"/>
    <property type="evidence" value="ECO:0007669"/>
    <property type="project" value="InterPro"/>
</dbReference>
<sequence length="347" mass="39404">MMLKPNQKIINAYYHPTSVVFLDDHQAFLDSVPLALEANVAYQSFVDPQKAIAYINGHTQYRPLLEQDLQLTDSGQSYHYKLDSESILHKTLDNKRFSEPSVLITDYAMPGSNYNGLDVCNAIDNPYVKKILLTGVADEQIAIEALNNKVIDYYLKKNSQDILPKINELIQQYQQDYFNDMTRVVREGLKVSSPLIDDPAVVGYFFDFIEQKNIVEYHLYTESSPASLDFLLLDEQGKRHRLLLLNKEDIKAHRDVAADAGAPDALLKTLDSLSSIPLFPSLDGFYHPDMTSDWQNHFYPSTKIHGQEDYLATFIQETAPFPKQTEQSVSLQEYLQGNMATTSSSTS</sequence>
<dbReference type="AlphaFoldDB" id="F6CUV1"/>
<dbReference type="InterPro" id="IPR011006">
    <property type="entry name" value="CheY-like_superfamily"/>
</dbReference>
<keyword evidence="1" id="KW-0597">Phosphoprotein</keyword>
<name>F6CUV1_MARPP</name>
<dbReference type="KEGG" id="mpc:Mar181_2241"/>
<evidence type="ECO:0000259" key="2">
    <source>
        <dbReference type="PROSITE" id="PS50110"/>
    </source>
</evidence>
<dbReference type="CDD" id="cd00156">
    <property type="entry name" value="REC"/>
    <property type="match status" value="1"/>
</dbReference>
<protein>
    <submittedName>
        <fullName evidence="3">Response regulator receiver domain-containing protein</fullName>
    </submittedName>
</protein>
<evidence type="ECO:0000256" key="1">
    <source>
        <dbReference type="PROSITE-ProRule" id="PRU00169"/>
    </source>
</evidence>
<dbReference type="PROSITE" id="PS50110">
    <property type="entry name" value="RESPONSE_REGULATORY"/>
    <property type="match status" value="1"/>
</dbReference>
<feature type="domain" description="Response regulatory" evidence="2">
    <location>
        <begin position="18"/>
        <end position="171"/>
    </location>
</feature>
<proteinExistence type="predicted"/>
<evidence type="ECO:0000313" key="4">
    <source>
        <dbReference type="Proteomes" id="UP000009230"/>
    </source>
</evidence>
<dbReference type="eggNOG" id="COG4566">
    <property type="taxonomic scope" value="Bacteria"/>
</dbReference>
<dbReference type="Gene3D" id="3.40.50.2300">
    <property type="match status" value="1"/>
</dbReference>
<dbReference type="SUPFAM" id="SSF52172">
    <property type="entry name" value="CheY-like"/>
    <property type="match status" value="1"/>
</dbReference>
<keyword evidence="4" id="KW-1185">Reference proteome</keyword>